<protein>
    <submittedName>
        <fullName evidence="1">Uncharacterized protein</fullName>
    </submittedName>
</protein>
<dbReference type="OrthoDB" id="2065409at2"/>
<name>A0A0T5Z484_9GAMM</name>
<dbReference type="EMBL" id="LMXI01000508">
    <property type="protein sequence ID" value="KRT57615.1"/>
    <property type="molecule type" value="Genomic_DNA"/>
</dbReference>
<sequence length="51" mass="6050">MAQSISWSLSEGVNEARLFPIQAKFNRFIESGYFRIYQKLKRKGVTLQLLW</sequence>
<gene>
    <name evidence="1" type="ORF">Ga0076813_11861</name>
</gene>
<proteinExistence type="predicted"/>
<dbReference type="AlphaFoldDB" id="A0A0T5Z484"/>
<dbReference type="Proteomes" id="UP000051276">
    <property type="component" value="Unassembled WGS sequence"/>
</dbReference>
<reference evidence="1 2" key="1">
    <citation type="submission" date="2015-11" db="EMBL/GenBank/DDBJ databases">
        <title>The genome of Candidatus Endoriftia persephone in Ridgeia piscesae and population structure of the North Eastern Pacific vestimentiferan symbionts.</title>
        <authorList>
            <person name="Perez M."/>
            <person name="Juniper K.S."/>
        </authorList>
    </citation>
    <scope>NUCLEOTIDE SEQUENCE [LARGE SCALE GENOMIC DNA]</scope>
    <source>
        <strain evidence="1">Ind10</strain>
    </source>
</reference>
<evidence type="ECO:0000313" key="1">
    <source>
        <dbReference type="EMBL" id="KRT57615.1"/>
    </source>
</evidence>
<dbReference type="RefSeq" id="WP_157292618.1">
    <property type="nucleotide sequence ID" value="NZ_KQ556972.1"/>
</dbReference>
<comment type="caution">
    <text evidence="1">The sequence shown here is derived from an EMBL/GenBank/DDBJ whole genome shotgun (WGS) entry which is preliminary data.</text>
</comment>
<organism evidence="1 2">
    <name type="scientific">endosymbiont of Ridgeia piscesae</name>
    <dbReference type="NCBI Taxonomy" id="54398"/>
    <lineage>
        <taxon>Bacteria</taxon>
        <taxon>Pseudomonadati</taxon>
        <taxon>Pseudomonadota</taxon>
        <taxon>Gammaproteobacteria</taxon>
        <taxon>sulfur-oxidizing symbionts</taxon>
    </lineage>
</organism>
<accession>A0A0T5Z484</accession>
<evidence type="ECO:0000313" key="2">
    <source>
        <dbReference type="Proteomes" id="UP000051276"/>
    </source>
</evidence>